<dbReference type="CDD" id="cd16341">
    <property type="entry name" value="FdhE"/>
    <property type="match status" value="1"/>
</dbReference>
<dbReference type="Proteomes" id="UP000885986">
    <property type="component" value="Unassembled WGS sequence"/>
</dbReference>
<comment type="caution">
    <text evidence="2">The sequence shown here is derived from an EMBL/GenBank/DDBJ whole genome shotgun (WGS) entry which is preliminary data.</text>
</comment>
<evidence type="ECO:0000259" key="1">
    <source>
        <dbReference type="Pfam" id="PF24859"/>
    </source>
</evidence>
<reference evidence="2" key="1">
    <citation type="journal article" date="2020" name="mSystems">
        <title>Genome- and Community-Level Interaction Insights into Carbon Utilization and Element Cycling Functions of Hydrothermarchaeota in Hydrothermal Sediment.</title>
        <authorList>
            <person name="Zhou Z."/>
            <person name="Liu Y."/>
            <person name="Xu W."/>
            <person name="Pan J."/>
            <person name="Luo Z.H."/>
            <person name="Li M."/>
        </authorList>
    </citation>
    <scope>NUCLEOTIDE SEQUENCE [LARGE SCALE GENOMIC DNA]</scope>
    <source>
        <strain evidence="2">SpSt-1224</strain>
    </source>
</reference>
<accession>A0A7C2XH03</accession>
<proteinExistence type="predicted"/>
<dbReference type="InterPro" id="IPR024064">
    <property type="entry name" value="FdhE-like_sf"/>
</dbReference>
<name>A0A7C2XH03_9BACT</name>
<dbReference type="InterPro" id="IPR006452">
    <property type="entry name" value="Formate_DH_accessory"/>
</dbReference>
<dbReference type="InterPro" id="IPR056797">
    <property type="entry name" value="FdhE_central"/>
</dbReference>
<dbReference type="GO" id="GO:0005829">
    <property type="term" value="C:cytosol"/>
    <property type="evidence" value="ECO:0007669"/>
    <property type="project" value="TreeGrafter"/>
</dbReference>
<organism evidence="2">
    <name type="scientific">Desulfurivibrio alkaliphilus</name>
    <dbReference type="NCBI Taxonomy" id="427923"/>
    <lineage>
        <taxon>Bacteria</taxon>
        <taxon>Pseudomonadati</taxon>
        <taxon>Thermodesulfobacteriota</taxon>
        <taxon>Desulfobulbia</taxon>
        <taxon>Desulfobulbales</taxon>
        <taxon>Desulfobulbaceae</taxon>
        <taxon>Desulfurivibrio</taxon>
    </lineage>
</organism>
<dbReference type="EMBL" id="DSDS01000173">
    <property type="protein sequence ID" value="HET98549.1"/>
    <property type="molecule type" value="Genomic_DNA"/>
</dbReference>
<dbReference type="GO" id="GO:0008199">
    <property type="term" value="F:ferric iron binding"/>
    <property type="evidence" value="ECO:0007669"/>
    <property type="project" value="TreeGrafter"/>
</dbReference>
<protein>
    <submittedName>
        <fullName evidence="2">Formate dehydrogenase accessory protein FdhE</fullName>
    </submittedName>
</protein>
<gene>
    <name evidence="2" type="primary">fdhE</name>
    <name evidence="2" type="ORF">ENN98_07685</name>
</gene>
<dbReference type="GO" id="GO:0051604">
    <property type="term" value="P:protein maturation"/>
    <property type="evidence" value="ECO:0007669"/>
    <property type="project" value="TreeGrafter"/>
</dbReference>
<dbReference type="PANTHER" id="PTHR37689:SF1">
    <property type="entry name" value="PROTEIN FDHE"/>
    <property type="match status" value="1"/>
</dbReference>
<dbReference type="PANTHER" id="PTHR37689">
    <property type="entry name" value="PROTEIN FDHE"/>
    <property type="match status" value="1"/>
</dbReference>
<evidence type="ECO:0000313" key="2">
    <source>
        <dbReference type="EMBL" id="HET98549.1"/>
    </source>
</evidence>
<dbReference type="Gene3D" id="3.90.1670.10">
    <property type="entry name" value="FdhE-like domain"/>
    <property type="match status" value="1"/>
</dbReference>
<sequence>MLANNVIPETPPALLSYYRQLDELVSRRLQDLQALPFPGNPAAGEAILQLRPESPSLEEQGFVPHEPEDLAANFLMISRVLAANAPTDPLALALDTALARGEFAPEFWRESMTDLEEKLLQWAGTHQLDGDALVQLAHWAATPRRRWAAQHYRGALKGLVTNERRRCPICGREADFALLNEREHGRRYLICIHCDLSWAFKRMGCSFCDNKDFDLLSYLIPEQSPGYKIYCCDKCRGYLKTFDQREDVPRLADRHLLEYANTLFLDLLAVNQGYLPR</sequence>
<dbReference type="Pfam" id="PF24859">
    <property type="entry name" value="FdhE_central"/>
    <property type="match status" value="1"/>
</dbReference>
<dbReference type="AlphaFoldDB" id="A0A7C2XH03"/>
<feature type="domain" description="FdhE central" evidence="1">
    <location>
        <begin position="167"/>
        <end position="202"/>
    </location>
</feature>
<dbReference type="SUPFAM" id="SSF144020">
    <property type="entry name" value="FdhE-like"/>
    <property type="match status" value="1"/>
</dbReference>